<sequence>MNQKKKQKTKAFKIQANYVQVESSPVRILGVFILRVPAARNGGNRSGSSCPGFVVG</sequence>
<proteinExistence type="predicted"/>
<dbReference type="AlphaFoldDB" id="A0A2P2KRY0"/>
<evidence type="ECO:0000313" key="1">
    <source>
        <dbReference type="EMBL" id="MBX08493.1"/>
    </source>
</evidence>
<accession>A0A2P2KRY0</accession>
<reference evidence="1" key="1">
    <citation type="submission" date="2018-02" db="EMBL/GenBank/DDBJ databases">
        <title>Rhizophora mucronata_Transcriptome.</title>
        <authorList>
            <person name="Meera S.P."/>
            <person name="Sreeshan A."/>
            <person name="Augustine A."/>
        </authorList>
    </citation>
    <scope>NUCLEOTIDE SEQUENCE</scope>
    <source>
        <tissue evidence="1">Leaf</tissue>
    </source>
</reference>
<protein>
    <submittedName>
        <fullName evidence="1">Uncharacterized protein</fullName>
    </submittedName>
</protein>
<name>A0A2P2KRY0_RHIMU</name>
<dbReference type="EMBL" id="GGEC01028009">
    <property type="protein sequence ID" value="MBX08493.1"/>
    <property type="molecule type" value="Transcribed_RNA"/>
</dbReference>
<organism evidence="1">
    <name type="scientific">Rhizophora mucronata</name>
    <name type="common">Asiatic mangrove</name>
    <dbReference type="NCBI Taxonomy" id="61149"/>
    <lineage>
        <taxon>Eukaryota</taxon>
        <taxon>Viridiplantae</taxon>
        <taxon>Streptophyta</taxon>
        <taxon>Embryophyta</taxon>
        <taxon>Tracheophyta</taxon>
        <taxon>Spermatophyta</taxon>
        <taxon>Magnoliopsida</taxon>
        <taxon>eudicotyledons</taxon>
        <taxon>Gunneridae</taxon>
        <taxon>Pentapetalae</taxon>
        <taxon>rosids</taxon>
        <taxon>fabids</taxon>
        <taxon>Malpighiales</taxon>
        <taxon>Rhizophoraceae</taxon>
        <taxon>Rhizophora</taxon>
    </lineage>
</organism>